<keyword evidence="3" id="KW-0378">Hydrolase</keyword>
<dbReference type="ExpressionAtlas" id="A0A1D6KFX8">
    <property type="expression patterns" value="baseline and differential"/>
</dbReference>
<dbReference type="Gene3D" id="3.30.310.130">
    <property type="entry name" value="Ubiquitin-related"/>
    <property type="match status" value="2"/>
</dbReference>
<evidence type="ECO:0000313" key="6">
    <source>
        <dbReference type="EMBL" id="ONM01992.1"/>
    </source>
</evidence>
<sequence>MSDRLNEPKIYYPSRDDQEVVELTRSDIRCLDPEVFLSSQVINFYIKYIKMTRLCDENFRDKFYIFNTYFYGKLEEALRRPRDFPKLRRWSKGVNIFNNAYIILPIHGKYLEKEWRFLSVAWPCLLNDIRKEAVQVPQQNNAYDCGIFMLYYIEQFIKKAPARFTTDKLGMFNRSWFKPEEASGLRQRIRELLLQEFGSARPDEAASEADVAAKRKEGISAAEWNEEEAGRVVSESDSCSYGAGDEKGTVKADSGSAEAEKEGGLVVTASSQKRSKGTAEEEEEVRGSSMPVPDAVCEITGTKVWIKRVYRRTGWPPGNWCWSSGGSSRDARRAFIEQFSRK</sequence>
<keyword evidence="4" id="KW-0788">Thiol protease</keyword>
<dbReference type="Pfam" id="PF02902">
    <property type="entry name" value="Peptidase_C48"/>
    <property type="match status" value="2"/>
</dbReference>
<dbReference type="PANTHER" id="PTHR46915">
    <property type="entry name" value="UBIQUITIN-LIKE PROTEASE 4-RELATED"/>
    <property type="match status" value="1"/>
</dbReference>
<dbReference type="eggNOG" id="KOG0779">
    <property type="taxonomic scope" value="Eukaryota"/>
</dbReference>
<organism evidence="6">
    <name type="scientific">Zea mays</name>
    <name type="common">Maize</name>
    <dbReference type="NCBI Taxonomy" id="4577"/>
    <lineage>
        <taxon>Eukaryota</taxon>
        <taxon>Viridiplantae</taxon>
        <taxon>Streptophyta</taxon>
        <taxon>Embryophyta</taxon>
        <taxon>Tracheophyta</taxon>
        <taxon>Spermatophyta</taxon>
        <taxon>Magnoliopsida</taxon>
        <taxon>Liliopsida</taxon>
        <taxon>Poales</taxon>
        <taxon>Poaceae</taxon>
        <taxon>PACMAD clade</taxon>
        <taxon>Panicoideae</taxon>
        <taxon>Andropogonodae</taxon>
        <taxon>Andropogoneae</taxon>
        <taxon>Tripsacinae</taxon>
        <taxon>Zea</taxon>
    </lineage>
</organism>
<dbReference type="GO" id="GO:0006508">
    <property type="term" value="P:proteolysis"/>
    <property type="evidence" value="ECO:0007669"/>
    <property type="project" value="UniProtKB-KW"/>
</dbReference>
<comment type="similarity">
    <text evidence="1">Belongs to the peptidase C48 family.</text>
</comment>
<feature type="domain" description="Ubiquitin-like protease family profile" evidence="5">
    <location>
        <begin position="21"/>
        <end position="156"/>
    </location>
</feature>
<dbReference type="PROSITE" id="PS50600">
    <property type="entry name" value="ULP_PROTEASE"/>
    <property type="match status" value="1"/>
</dbReference>
<dbReference type="PaxDb" id="4577-GRMZM2G432931_P01"/>
<proteinExistence type="inferred from homology"/>
<reference evidence="6" key="1">
    <citation type="submission" date="2015-12" db="EMBL/GenBank/DDBJ databases">
        <title>Update maize B73 reference genome by single molecule sequencing technologies.</title>
        <authorList>
            <consortium name="Maize Genome Sequencing Project"/>
            <person name="Ware D."/>
        </authorList>
    </citation>
    <scope>NUCLEOTIDE SEQUENCE [LARGE SCALE GENOMIC DNA]</scope>
    <source>
        <tissue evidence="6">Seedling</tissue>
    </source>
</reference>
<evidence type="ECO:0000256" key="4">
    <source>
        <dbReference type="ARBA" id="ARBA00022807"/>
    </source>
</evidence>
<evidence type="ECO:0000256" key="2">
    <source>
        <dbReference type="ARBA" id="ARBA00022670"/>
    </source>
</evidence>
<name>A0A1D6KFX8_MAIZE</name>
<gene>
    <name evidence="6" type="ORF">ZEAMMB73_Zm00001d031018</name>
</gene>
<dbReference type="SUPFAM" id="SSF54001">
    <property type="entry name" value="Cysteine proteinases"/>
    <property type="match status" value="1"/>
</dbReference>
<dbReference type="InterPro" id="IPR003653">
    <property type="entry name" value="Peptidase_C48_C"/>
</dbReference>
<dbReference type="Gene3D" id="1.10.418.20">
    <property type="match status" value="2"/>
</dbReference>
<dbReference type="GO" id="GO:0008234">
    <property type="term" value="F:cysteine-type peptidase activity"/>
    <property type="evidence" value="ECO:0007669"/>
    <property type="project" value="UniProtKB-KW"/>
</dbReference>
<dbReference type="InterPro" id="IPR038765">
    <property type="entry name" value="Papain-like_cys_pep_sf"/>
</dbReference>
<dbReference type="PANTHER" id="PTHR46915:SF19">
    <property type="entry name" value="UBIQUITIN-LIKE PROTEASE FAMILY PROFILE DOMAIN-CONTAINING PROTEIN"/>
    <property type="match status" value="1"/>
</dbReference>
<dbReference type="EMBL" id="CM007647">
    <property type="protein sequence ID" value="ONM01992.1"/>
    <property type="molecule type" value="Genomic_DNA"/>
</dbReference>
<dbReference type="AlphaFoldDB" id="A0A1D6KFX8"/>
<protein>
    <submittedName>
        <fullName evidence="6">Ubiquitin-like-specific protease 1D</fullName>
    </submittedName>
</protein>
<dbReference type="GO" id="GO:0016926">
    <property type="term" value="P:protein desumoylation"/>
    <property type="evidence" value="ECO:0007669"/>
    <property type="project" value="UniProtKB-ARBA"/>
</dbReference>
<accession>A0A1D6KFX8</accession>
<evidence type="ECO:0000256" key="3">
    <source>
        <dbReference type="ARBA" id="ARBA00022801"/>
    </source>
</evidence>
<keyword evidence="2 6" id="KW-0645">Protease</keyword>
<evidence type="ECO:0000259" key="5">
    <source>
        <dbReference type="PROSITE" id="PS50600"/>
    </source>
</evidence>
<evidence type="ECO:0000256" key="1">
    <source>
        <dbReference type="ARBA" id="ARBA00005234"/>
    </source>
</evidence>